<dbReference type="InterPro" id="IPR037923">
    <property type="entry name" value="HTH-like"/>
</dbReference>
<proteinExistence type="predicted"/>
<dbReference type="Gene3D" id="1.10.10.60">
    <property type="entry name" value="Homeodomain-like"/>
    <property type="match status" value="1"/>
</dbReference>
<name>A0A286ERQ5_9NEIS</name>
<dbReference type="PROSITE" id="PS01124">
    <property type="entry name" value="HTH_ARAC_FAMILY_2"/>
    <property type="match status" value="1"/>
</dbReference>
<evidence type="ECO:0000313" key="5">
    <source>
        <dbReference type="EMBL" id="SOD73611.1"/>
    </source>
</evidence>
<keyword evidence="3" id="KW-0804">Transcription</keyword>
<dbReference type="Proteomes" id="UP000219669">
    <property type="component" value="Unassembled WGS sequence"/>
</dbReference>
<dbReference type="Pfam" id="PF12833">
    <property type="entry name" value="HTH_18"/>
    <property type="match status" value="1"/>
</dbReference>
<dbReference type="Pfam" id="PF12852">
    <property type="entry name" value="Cupin_6"/>
    <property type="match status" value="1"/>
</dbReference>
<evidence type="ECO:0000256" key="3">
    <source>
        <dbReference type="ARBA" id="ARBA00023163"/>
    </source>
</evidence>
<dbReference type="InterPro" id="IPR018060">
    <property type="entry name" value="HTH_AraC"/>
</dbReference>
<evidence type="ECO:0000256" key="2">
    <source>
        <dbReference type="ARBA" id="ARBA00023125"/>
    </source>
</evidence>
<dbReference type="SMART" id="SM00342">
    <property type="entry name" value="HTH_ARAC"/>
    <property type="match status" value="1"/>
</dbReference>
<keyword evidence="2 5" id="KW-0238">DNA-binding</keyword>
<dbReference type="GO" id="GO:0003700">
    <property type="term" value="F:DNA-binding transcription factor activity"/>
    <property type="evidence" value="ECO:0007669"/>
    <property type="project" value="InterPro"/>
</dbReference>
<reference evidence="5 6" key="1">
    <citation type="submission" date="2017-09" db="EMBL/GenBank/DDBJ databases">
        <authorList>
            <person name="Ehlers B."/>
            <person name="Leendertz F.H."/>
        </authorList>
    </citation>
    <scope>NUCLEOTIDE SEQUENCE [LARGE SCALE GENOMIC DNA]</scope>
    <source>
        <strain evidence="5 6">DSM 16848</strain>
    </source>
</reference>
<feature type="domain" description="HTH araC/xylS-type" evidence="4">
    <location>
        <begin position="172"/>
        <end position="269"/>
    </location>
</feature>
<sequence length="276" mass="31998">MDAITHLFTHFPFRTHVFFKGLLCRTGQFDEPNKGYLHLIERGRCMVNHNQHTPLLIEEPCVLFSPSGCLHSIQPLSDDLSVLCIDFDFGEQVCNPLIDGLNRIIPLYLKQDEHLNHITQSIFQEHQATRCGFQAAMQHLSAYLMIQVLRFCLQNNLLQIGLLRGLTDSRLAPLLINIHQHPEWDWHVDTMAEQACMSRAKFVPYFKEMMKVSPMEYVANWRIQVAQMWLRRGLSVALTAEKVGYSHNAALTRVFVRKLGQTPKEWLQTWQTMSLI</sequence>
<organism evidence="5 6">
    <name type="scientific">Alysiella filiformis DSM 16848</name>
    <dbReference type="NCBI Taxonomy" id="1120981"/>
    <lineage>
        <taxon>Bacteria</taxon>
        <taxon>Pseudomonadati</taxon>
        <taxon>Pseudomonadota</taxon>
        <taxon>Betaproteobacteria</taxon>
        <taxon>Neisseriales</taxon>
        <taxon>Neisseriaceae</taxon>
        <taxon>Alysiella</taxon>
    </lineage>
</organism>
<keyword evidence="1" id="KW-0805">Transcription regulation</keyword>
<dbReference type="PANTHER" id="PTHR46796">
    <property type="entry name" value="HTH-TYPE TRANSCRIPTIONAL ACTIVATOR RHAS-RELATED"/>
    <property type="match status" value="1"/>
</dbReference>
<evidence type="ECO:0000256" key="1">
    <source>
        <dbReference type="ARBA" id="ARBA00023015"/>
    </source>
</evidence>
<protein>
    <submittedName>
        <fullName evidence="5">AraC-type DNA-binding protein</fullName>
    </submittedName>
</protein>
<dbReference type="EMBL" id="OCNF01000034">
    <property type="protein sequence ID" value="SOD73611.1"/>
    <property type="molecule type" value="Genomic_DNA"/>
</dbReference>
<accession>A0A286ERQ5</accession>
<dbReference type="InterPro" id="IPR032783">
    <property type="entry name" value="AraC_lig"/>
</dbReference>
<evidence type="ECO:0000313" key="6">
    <source>
        <dbReference type="Proteomes" id="UP000219669"/>
    </source>
</evidence>
<dbReference type="SUPFAM" id="SSF51215">
    <property type="entry name" value="Regulatory protein AraC"/>
    <property type="match status" value="1"/>
</dbReference>
<dbReference type="RefSeq" id="WP_097115204.1">
    <property type="nucleotide sequence ID" value="NZ_CP083931.1"/>
</dbReference>
<dbReference type="InterPro" id="IPR009057">
    <property type="entry name" value="Homeodomain-like_sf"/>
</dbReference>
<dbReference type="PANTHER" id="PTHR46796:SF7">
    <property type="entry name" value="ARAC FAMILY TRANSCRIPTIONAL REGULATOR"/>
    <property type="match status" value="1"/>
</dbReference>
<dbReference type="OrthoDB" id="9789899at2"/>
<keyword evidence="6" id="KW-1185">Reference proteome</keyword>
<dbReference type="InterPro" id="IPR050204">
    <property type="entry name" value="AraC_XylS_family_regulators"/>
</dbReference>
<dbReference type="SUPFAM" id="SSF46689">
    <property type="entry name" value="Homeodomain-like"/>
    <property type="match status" value="2"/>
</dbReference>
<dbReference type="AlphaFoldDB" id="A0A286ERQ5"/>
<gene>
    <name evidence="5" type="ORF">SAMN02746062_02267</name>
</gene>
<dbReference type="GO" id="GO:0043565">
    <property type="term" value="F:sequence-specific DNA binding"/>
    <property type="evidence" value="ECO:0007669"/>
    <property type="project" value="InterPro"/>
</dbReference>
<evidence type="ECO:0000259" key="4">
    <source>
        <dbReference type="PROSITE" id="PS01124"/>
    </source>
</evidence>